<dbReference type="EMBL" id="CP073721">
    <property type="protein sequence ID" value="UWZ34707.1"/>
    <property type="molecule type" value="Genomic_DNA"/>
</dbReference>
<keyword evidence="3" id="KW-0349">Heme</keyword>
<comment type="similarity">
    <text evidence="2 3">Belongs to the cytochrome P450 family.</text>
</comment>
<keyword evidence="5" id="KW-1185">Reference proteome</keyword>
<evidence type="ECO:0000256" key="2">
    <source>
        <dbReference type="ARBA" id="ARBA00010617"/>
    </source>
</evidence>
<name>A0ABY5Z1H5_9ACTN</name>
<evidence type="ECO:0000256" key="3">
    <source>
        <dbReference type="RuleBase" id="RU000461"/>
    </source>
</evidence>
<evidence type="ECO:0000313" key="5">
    <source>
        <dbReference type="Proteomes" id="UP001058271"/>
    </source>
</evidence>
<dbReference type="Gene3D" id="1.10.630.10">
    <property type="entry name" value="Cytochrome P450"/>
    <property type="match status" value="1"/>
</dbReference>
<sequence length="446" mass="49144">MTTTSRTTPDGAVLPPRGSRLPALAQTFLYGKYRHLLLPRVQRRHGDVFTLKLAQFADTVTVLANPAHFRAVFGGPVTTFHAGYAVLAPVMGDSSVLIADEDEHKRLRRLVMPAFSGAALAGYQQVVAELARQEIARWPLGRPLTVYPRMQALTLEVILKVVFGVSDADRLREMRPLVYQVASIGPLTLLGLTTPPLRRLPPWRQLADRQLRLDELLHAEISERRGMSDLGDRKDVLTRLVQFSAQDPERQGLSDDELRDQLITLLLAGHETSSASLSWALHELSRRPDLLAAAHEAAVAGNEEYLSAIAKETLRLYPVVYEVARKLAAPVEIAGYRLPAGSAVMPAVGLVHADPEHFDRPATFDPARFLGGQPPAHTWLPFGGGARRCVGAGFAVMEMTVVLGELLRTHHIRPVTARPERAYVRNVTLVPRHGTRVVPTLWPADS</sequence>
<dbReference type="PANTHER" id="PTHR24305:SF166">
    <property type="entry name" value="CYTOCHROME P450 12A4, MITOCHONDRIAL-RELATED"/>
    <property type="match status" value="1"/>
</dbReference>
<dbReference type="CDD" id="cd11053">
    <property type="entry name" value="CYP110-like"/>
    <property type="match status" value="1"/>
</dbReference>
<keyword evidence="3" id="KW-0408">Iron</keyword>
<dbReference type="PROSITE" id="PS00086">
    <property type="entry name" value="CYTOCHROME_P450"/>
    <property type="match status" value="1"/>
</dbReference>
<dbReference type="PRINTS" id="PR00385">
    <property type="entry name" value="P450"/>
</dbReference>
<dbReference type="InterPro" id="IPR036396">
    <property type="entry name" value="Cyt_P450_sf"/>
</dbReference>
<evidence type="ECO:0000256" key="1">
    <source>
        <dbReference type="ARBA" id="ARBA00001971"/>
    </source>
</evidence>
<dbReference type="InterPro" id="IPR050121">
    <property type="entry name" value="Cytochrome_P450_monoxygenase"/>
</dbReference>
<evidence type="ECO:0000313" key="4">
    <source>
        <dbReference type="EMBL" id="UWZ34707.1"/>
    </source>
</evidence>
<dbReference type="Proteomes" id="UP001058271">
    <property type="component" value="Chromosome"/>
</dbReference>
<comment type="cofactor">
    <cofactor evidence="1">
        <name>heme</name>
        <dbReference type="ChEBI" id="CHEBI:30413"/>
    </cofactor>
</comment>
<accession>A0ABY5Z1H5</accession>
<protein>
    <submittedName>
        <fullName evidence="4">Cytochrome P450</fullName>
    </submittedName>
</protein>
<organism evidence="4 5">
    <name type="scientific">Dactylosporangium roseum</name>
    <dbReference type="NCBI Taxonomy" id="47989"/>
    <lineage>
        <taxon>Bacteria</taxon>
        <taxon>Bacillati</taxon>
        <taxon>Actinomycetota</taxon>
        <taxon>Actinomycetes</taxon>
        <taxon>Micromonosporales</taxon>
        <taxon>Micromonosporaceae</taxon>
        <taxon>Dactylosporangium</taxon>
    </lineage>
</organism>
<dbReference type="Pfam" id="PF00067">
    <property type="entry name" value="p450"/>
    <property type="match status" value="1"/>
</dbReference>
<dbReference type="RefSeq" id="WP_260724040.1">
    <property type="nucleotide sequence ID" value="NZ_BAAABS010000052.1"/>
</dbReference>
<dbReference type="InterPro" id="IPR002401">
    <property type="entry name" value="Cyt_P450_E_grp-I"/>
</dbReference>
<keyword evidence="3" id="KW-0560">Oxidoreductase</keyword>
<dbReference type="PANTHER" id="PTHR24305">
    <property type="entry name" value="CYTOCHROME P450"/>
    <property type="match status" value="1"/>
</dbReference>
<dbReference type="PRINTS" id="PR00463">
    <property type="entry name" value="EP450I"/>
</dbReference>
<dbReference type="InterPro" id="IPR001128">
    <property type="entry name" value="Cyt_P450"/>
</dbReference>
<dbReference type="SUPFAM" id="SSF48264">
    <property type="entry name" value="Cytochrome P450"/>
    <property type="match status" value="1"/>
</dbReference>
<keyword evidence="3" id="KW-0503">Monooxygenase</keyword>
<reference evidence="4" key="1">
    <citation type="submission" date="2021-04" db="EMBL/GenBank/DDBJ databases">
        <title>Biosynthetic gene clusters of Dactylosporangioum roseum.</title>
        <authorList>
            <person name="Hartkoorn R.C."/>
            <person name="Beaudoing E."/>
            <person name="Hot D."/>
            <person name="Moureu S."/>
        </authorList>
    </citation>
    <scope>NUCLEOTIDE SEQUENCE</scope>
    <source>
        <strain evidence="4">NRRL B-16295</strain>
    </source>
</reference>
<gene>
    <name evidence="4" type="ORF">Drose_26305</name>
</gene>
<keyword evidence="3" id="KW-0479">Metal-binding</keyword>
<dbReference type="InterPro" id="IPR017972">
    <property type="entry name" value="Cyt_P450_CS"/>
</dbReference>
<proteinExistence type="inferred from homology"/>